<evidence type="ECO:0000313" key="5">
    <source>
        <dbReference type="EMBL" id="KAF2755864.1"/>
    </source>
</evidence>
<proteinExistence type="predicted"/>
<dbReference type="SUPFAM" id="SSF52833">
    <property type="entry name" value="Thioredoxin-like"/>
    <property type="match status" value="1"/>
</dbReference>
<dbReference type="GO" id="GO:0005737">
    <property type="term" value="C:cytoplasm"/>
    <property type="evidence" value="ECO:0007669"/>
    <property type="project" value="TreeGrafter"/>
</dbReference>
<evidence type="ECO:0000256" key="3">
    <source>
        <dbReference type="PIRSR" id="PIRSR015753-3"/>
    </source>
</evidence>
<name>A0A6A6W1J7_9PEZI</name>
<reference evidence="5" key="1">
    <citation type="journal article" date="2020" name="Stud. Mycol.">
        <title>101 Dothideomycetes genomes: a test case for predicting lifestyles and emergence of pathogens.</title>
        <authorList>
            <person name="Haridas S."/>
            <person name="Albert R."/>
            <person name="Binder M."/>
            <person name="Bloem J."/>
            <person name="Labutti K."/>
            <person name="Salamov A."/>
            <person name="Andreopoulos B."/>
            <person name="Baker S."/>
            <person name="Barry K."/>
            <person name="Bills G."/>
            <person name="Bluhm B."/>
            <person name="Cannon C."/>
            <person name="Castanera R."/>
            <person name="Culley D."/>
            <person name="Daum C."/>
            <person name="Ezra D."/>
            <person name="Gonzalez J."/>
            <person name="Henrissat B."/>
            <person name="Kuo A."/>
            <person name="Liang C."/>
            <person name="Lipzen A."/>
            <person name="Lutzoni F."/>
            <person name="Magnuson J."/>
            <person name="Mondo S."/>
            <person name="Nolan M."/>
            <person name="Ohm R."/>
            <person name="Pangilinan J."/>
            <person name="Park H.-J."/>
            <person name="Ramirez L."/>
            <person name="Alfaro M."/>
            <person name="Sun H."/>
            <person name="Tritt A."/>
            <person name="Yoshinaga Y."/>
            <person name="Zwiers L.-H."/>
            <person name="Turgeon B."/>
            <person name="Goodwin S."/>
            <person name="Spatafora J."/>
            <person name="Crous P."/>
            <person name="Grigoriev I."/>
        </authorList>
    </citation>
    <scope>NUCLEOTIDE SEQUENCE</scope>
    <source>
        <strain evidence="5">CBS 121739</strain>
    </source>
</reference>
<dbReference type="RefSeq" id="XP_033598315.1">
    <property type="nucleotide sequence ID" value="XM_033744342.1"/>
</dbReference>
<dbReference type="PANTHER" id="PTHR32419:SF25">
    <property type="entry name" value="GLUTATHIONE S-TRANSFERASE (EUROFUNG)"/>
    <property type="match status" value="1"/>
</dbReference>
<feature type="site" description="Lowers pKa of active site Cys" evidence="3">
    <location>
        <position position="310"/>
    </location>
</feature>
<evidence type="ECO:0000256" key="2">
    <source>
        <dbReference type="PIRSR" id="PIRSR015753-2"/>
    </source>
</evidence>
<dbReference type="OrthoDB" id="2309723at2759"/>
<dbReference type="InterPro" id="IPR036249">
    <property type="entry name" value="Thioredoxin-like_sf"/>
</dbReference>
<feature type="active site" description="Proton donor/acceptor" evidence="1">
    <location>
        <position position="201"/>
    </location>
</feature>
<feature type="site" description="Lowers pKa of active site Cys" evidence="3">
    <location>
        <position position="262"/>
    </location>
</feature>
<feature type="domain" description="GST C-terminal" evidence="4">
    <location>
        <begin position="178"/>
        <end position="309"/>
    </location>
</feature>
<dbReference type="AlphaFoldDB" id="A0A6A6W1J7"/>
<feature type="binding site" evidence="2">
    <location>
        <begin position="128"/>
        <end position="131"/>
    </location>
    <ligand>
        <name>glutathione</name>
        <dbReference type="ChEBI" id="CHEBI:57925"/>
    </ligand>
</feature>
<evidence type="ECO:0000259" key="4">
    <source>
        <dbReference type="PROSITE" id="PS50405"/>
    </source>
</evidence>
<dbReference type="PANTHER" id="PTHR32419">
    <property type="entry name" value="GLUTATHIONYL-HYDROQUINONE REDUCTASE"/>
    <property type="match status" value="1"/>
</dbReference>
<feature type="active site" description="Nucleophile" evidence="1">
    <location>
        <position position="60"/>
    </location>
</feature>
<dbReference type="Gene3D" id="3.40.30.10">
    <property type="entry name" value="Glutaredoxin"/>
    <property type="match status" value="1"/>
</dbReference>
<dbReference type="PIRSF" id="PIRSF015753">
    <property type="entry name" value="GST"/>
    <property type="match status" value="1"/>
</dbReference>
<dbReference type="GeneID" id="54485396"/>
<evidence type="ECO:0000256" key="1">
    <source>
        <dbReference type="PIRSR" id="PIRSR015753-1"/>
    </source>
</evidence>
<dbReference type="Gene3D" id="1.20.1050.10">
    <property type="match status" value="1"/>
</dbReference>
<dbReference type="Pfam" id="PF13410">
    <property type="entry name" value="GST_C_2"/>
    <property type="match status" value="1"/>
</dbReference>
<dbReference type="InterPro" id="IPR016639">
    <property type="entry name" value="GST_Omega/GSH"/>
</dbReference>
<dbReference type="SUPFAM" id="SSF47616">
    <property type="entry name" value="GST C-terminal domain-like"/>
    <property type="match status" value="1"/>
</dbReference>
<sequence>MVAAPLALMTSPNTFQPLIADKFFTNSILSRPPGAFPERIPSQTFPAEADRYLLYIYPGCPWAQRANITHKLKGLQDVIQVVVLDSLEPGKGWCFSGEGQFGHRRCPVFGCKYLKEIYEFAAPSYDCRIMIPALLDKQTKRIVSNSSGEITRMFISAFDDLLPLARRESSKGSGGLLPAQLLAQIDDFNAFAYDSINNGAYKTGFSSCQKSYTENVTRLFDGLDRVEALLSQPGHSPYLFGSHVTEADIRLFPAIVRFDVVYHTLFKCNLKMIRYDYPRIHAWLRRLYWDESTSHAFKDTTYMQIIREGYTRAAGETIVPIGPLPDVVPLSP</sequence>
<dbReference type="CDD" id="cd03190">
    <property type="entry name" value="GST_C_Omega_like"/>
    <property type="match status" value="1"/>
</dbReference>
<dbReference type="Proteomes" id="UP000799437">
    <property type="component" value="Unassembled WGS sequence"/>
</dbReference>
<evidence type="ECO:0000313" key="6">
    <source>
        <dbReference type="Proteomes" id="UP000799437"/>
    </source>
</evidence>
<keyword evidence="6" id="KW-1185">Reference proteome</keyword>
<dbReference type="EMBL" id="ML996576">
    <property type="protein sequence ID" value="KAF2755864.1"/>
    <property type="molecule type" value="Genomic_DNA"/>
</dbReference>
<dbReference type="InterPro" id="IPR047047">
    <property type="entry name" value="GST_Omega-like_C"/>
</dbReference>
<feature type="binding site" evidence="2">
    <location>
        <position position="93"/>
    </location>
    <ligand>
        <name>glutathione</name>
        <dbReference type="ChEBI" id="CHEBI:57925"/>
    </ligand>
</feature>
<dbReference type="GO" id="GO:0004364">
    <property type="term" value="F:glutathione transferase activity"/>
    <property type="evidence" value="ECO:0007669"/>
    <property type="project" value="InterPro"/>
</dbReference>
<organism evidence="5 6">
    <name type="scientific">Pseudovirgaria hyperparasitica</name>
    <dbReference type="NCBI Taxonomy" id="470096"/>
    <lineage>
        <taxon>Eukaryota</taxon>
        <taxon>Fungi</taxon>
        <taxon>Dikarya</taxon>
        <taxon>Ascomycota</taxon>
        <taxon>Pezizomycotina</taxon>
        <taxon>Dothideomycetes</taxon>
        <taxon>Dothideomycetes incertae sedis</taxon>
        <taxon>Acrospermales</taxon>
        <taxon>Acrospermaceae</taxon>
        <taxon>Pseudovirgaria</taxon>
    </lineage>
</organism>
<dbReference type="PROSITE" id="PS50405">
    <property type="entry name" value="GST_CTER"/>
    <property type="match status" value="1"/>
</dbReference>
<gene>
    <name evidence="5" type="ORF">EJ05DRAFT_477929</name>
</gene>
<dbReference type="InterPro" id="IPR036282">
    <property type="entry name" value="Glutathione-S-Trfase_C_sf"/>
</dbReference>
<dbReference type="InterPro" id="IPR010987">
    <property type="entry name" value="Glutathione-S-Trfase_C-like"/>
</dbReference>
<accession>A0A6A6W1J7</accession>
<protein>
    <recommendedName>
        <fullName evidence="4">GST C-terminal domain-containing protein</fullName>
    </recommendedName>
</protein>